<dbReference type="PANTHER" id="PTHR39174">
    <property type="entry name" value="INNER MEMBRANE PROTEIN-RELATED"/>
    <property type="match status" value="1"/>
</dbReference>
<evidence type="ECO:0000313" key="3">
    <source>
        <dbReference type="EMBL" id="SIO11809.1"/>
    </source>
</evidence>
<feature type="compositionally biased region" description="Polar residues" evidence="1">
    <location>
        <begin position="96"/>
        <end position="107"/>
    </location>
</feature>
<keyword evidence="4" id="KW-1185">Reference proteome</keyword>
<dbReference type="EMBL" id="FSRG01000005">
    <property type="protein sequence ID" value="SIO11809.1"/>
    <property type="molecule type" value="Genomic_DNA"/>
</dbReference>
<dbReference type="AlphaFoldDB" id="A0A1N6GW94"/>
<keyword evidence="2" id="KW-0472">Membrane</keyword>
<keyword evidence="2" id="KW-0812">Transmembrane</keyword>
<evidence type="ECO:0000313" key="4">
    <source>
        <dbReference type="Proteomes" id="UP000184694"/>
    </source>
</evidence>
<sequence>MKKPTQDWRFAQANKEALLSLGAYALYFIWWFVFGYGMGDGDPEQYSYVWGMPEWFFYSCIVGYPLITVFLWGVLRFFFKEVPLDDEVPDTDENELTSADSNKGNIA</sequence>
<proteinExistence type="predicted"/>
<dbReference type="Proteomes" id="UP000184694">
    <property type="component" value="Unassembled WGS sequence"/>
</dbReference>
<name>A0A1N6GW94_9BACT</name>
<protein>
    <submittedName>
        <fullName evidence="3">Uncharacterized membrane protein YhdT</fullName>
    </submittedName>
</protein>
<dbReference type="OrthoDB" id="1752893at2"/>
<dbReference type="PANTHER" id="PTHR39174:SF1">
    <property type="entry name" value="INNER MEMBRANE PROTEIN"/>
    <property type="match status" value="1"/>
</dbReference>
<dbReference type="InterPro" id="IPR010398">
    <property type="entry name" value="DUF997"/>
</dbReference>
<feature type="transmembrane region" description="Helical" evidence="2">
    <location>
        <begin position="55"/>
        <end position="75"/>
    </location>
</feature>
<dbReference type="RefSeq" id="WP_074216643.1">
    <property type="nucleotide sequence ID" value="NZ_FSRG01000005.1"/>
</dbReference>
<dbReference type="STRING" id="1121457.SAMN02745161_1844"/>
<keyword evidence="2" id="KW-1133">Transmembrane helix</keyword>
<feature type="region of interest" description="Disordered" evidence="1">
    <location>
        <begin position="86"/>
        <end position="107"/>
    </location>
</feature>
<feature type="compositionally biased region" description="Acidic residues" evidence="1">
    <location>
        <begin position="86"/>
        <end position="95"/>
    </location>
</feature>
<feature type="transmembrane region" description="Helical" evidence="2">
    <location>
        <begin position="21"/>
        <end position="39"/>
    </location>
</feature>
<accession>A0A1N6GW94</accession>
<organism evidence="3 4">
    <name type="scientific">Halodesulfovibrio marinisediminis DSM 17456</name>
    <dbReference type="NCBI Taxonomy" id="1121457"/>
    <lineage>
        <taxon>Bacteria</taxon>
        <taxon>Pseudomonadati</taxon>
        <taxon>Thermodesulfobacteriota</taxon>
        <taxon>Desulfovibrionia</taxon>
        <taxon>Desulfovibrionales</taxon>
        <taxon>Desulfovibrionaceae</taxon>
        <taxon>Halodesulfovibrio</taxon>
    </lineage>
</organism>
<evidence type="ECO:0000256" key="1">
    <source>
        <dbReference type="SAM" id="MobiDB-lite"/>
    </source>
</evidence>
<evidence type="ECO:0000256" key="2">
    <source>
        <dbReference type="SAM" id="Phobius"/>
    </source>
</evidence>
<dbReference type="Pfam" id="PF06196">
    <property type="entry name" value="DUF997"/>
    <property type="match status" value="1"/>
</dbReference>
<gene>
    <name evidence="3" type="ORF">SAMN02745161_1844</name>
</gene>
<reference evidence="4" key="1">
    <citation type="submission" date="2016-11" db="EMBL/GenBank/DDBJ databases">
        <authorList>
            <person name="Varghese N."/>
            <person name="Submissions S."/>
        </authorList>
    </citation>
    <scope>NUCLEOTIDE SEQUENCE [LARGE SCALE GENOMIC DNA]</scope>
    <source>
        <strain evidence="4">DSM 17456</strain>
    </source>
</reference>